<proteinExistence type="inferred from homology"/>
<dbReference type="GO" id="GO:0048038">
    <property type="term" value="F:quinone binding"/>
    <property type="evidence" value="ECO:0007669"/>
    <property type="project" value="UniProtKB-UniRule"/>
</dbReference>
<dbReference type="SUPFAM" id="SSF54292">
    <property type="entry name" value="2Fe-2S ferredoxin-like"/>
    <property type="match status" value="1"/>
</dbReference>
<evidence type="ECO:0000256" key="3">
    <source>
        <dbReference type="ARBA" id="ARBA00022485"/>
    </source>
</evidence>
<name>A0A3B0JCX7_9RICK</name>
<feature type="domain" description="2Fe-2S ferredoxin-type" evidence="11">
    <location>
        <begin position="9"/>
        <end position="86"/>
    </location>
</feature>
<comment type="cofactor">
    <cofactor evidence="10">
        <name>[2Fe-2S] cluster</name>
        <dbReference type="ChEBI" id="CHEBI:190135"/>
    </cofactor>
    <text evidence="10">Binds 1 [2Fe-2S] cluster per subunit.</text>
</comment>
<dbReference type="PROSITE" id="PS51839">
    <property type="entry name" value="4FE4S_HC3"/>
    <property type="match status" value="1"/>
</dbReference>
<comment type="function">
    <text evidence="10">NDH-1 shuttles electrons from NADH, via FMN and iron-sulfur (Fe-S) centers, to quinones in the respiratory chain. Couples the redox reaction to proton translocation (for every two electrons transferred, four hydrogen ions are translocated across the cytoplasmic membrane), and thus conserves the redox energy in a proton gradient.</text>
</comment>
<dbReference type="InterPro" id="IPR036010">
    <property type="entry name" value="2Fe-2S_ferredoxin-like_sf"/>
</dbReference>
<dbReference type="Pfam" id="PF22151">
    <property type="entry name" value="Fer4_NDSU1"/>
    <property type="match status" value="1"/>
</dbReference>
<dbReference type="InterPro" id="IPR010228">
    <property type="entry name" value="NADH_UbQ_OxRdtase_Gsu"/>
</dbReference>
<dbReference type="CDD" id="cd02773">
    <property type="entry name" value="MopB_Res-Cmplx1_Nad11"/>
    <property type="match status" value="1"/>
</dbReference>
<keyword evidence="10" id="KW-0874">Quinone</keyword>
<dbReference type="GO" id="GO:0051539">
    <property type="term" value="F:4 iron, 4 sulfur cluster binding"/>
    <property type="evidence" value="ECO:0007669"/>
    <property type="project" value="UniProtKB-KW"/>
</dbReference>
<dbReference type="PROSITE" id="PS00641">
    <property type="entry name" value="COMPLEX1_75K_1"/>
    <property type="match status" value="1"/>
</dbReference>
<organism evidence="14">
    <name type="scientific">Wolbachia endosymbiont of Aleurodicus dispersus</name>
    <dbReference type="NCBI Taxonomy" id="1288877"/>
    <lineage>
        <taxon>Bacteria</taxon>
        <taxon>Pseudomonadati</taxon>
        <taxon>Pseudomonadota</taxon>
        <taxon>Alphaproteobacteria</taxon>
        <taxon>Rickettsiales</taxon>
        <taxon>Anaplasmataceae</taxon>
        <taxon>Wolbachieae</taxon>
        <taxon>Wolbachia</taxon>
    </lineage>
</organism>
<dbReference type="Pfam" id="PF00384">
    <property type="entry name" value="Molybdopterin"/>
    <property type="match status" value="1"/>
</dbReference>
<evidence type="ECO:0000256" key="4">
    <source>
        <dbReference type="ARBA" id="ARBA00022723"/>
    </source>
</evidence>
<comment type="cofactor">
    <cofactor evidence="1 10">
        <name>[4Fe-4S] cluster</name>
        <dbReference type="ChEBI" id="CHEBI:49883"/>
    </cofactor>
</comment>
<evidence type="ECO:0000256" key="5">
    <source>
        <dbReference type="ARBA" id="ARBA00022967"/>
    </source>
</evidence>
<dbReference type="Gene3D" id="3.30.200.210">
    <property type="match status" value="1"/>
</dbReference>
<evidence type="ECO:0000256" key="2">
    <source>
        <dbReference type="ARBA" id="ARBA00005404"/>
    </source>
</evidence>
<keyword evidence="5 10" id="KW-1278">Translocase</keyword>
<reference evidence="14" key="1">
    <citation type="submission" date="2018-04" db="EMBL/GenBank/DDBJ databases">
        <authorList>
            <person name="Go L.Y."/>
            <person name="Mitchell J.A."/>
        </authorList>
    </citation>
    <scope>NUCLEOTIDE SEQUENCE</scope>
    <source>
        <strain evidence="14">WBAD</strain>
    </source>
</reference>
<dbReference type="InterPro" id="IPR019574">
    <property type="entry name" value="NADH_UbQ_OxRdtase_Gsu_4Fe4S-bd"/>
</dbReference>
<dbReference type="Gene3D" id="3.10.20.740">
    <property type="match status" value="1"/>
</dbReference>
<keyword evidence="3 10" id="KW-0004">4Fe-4S</keyword>
<dbReference type="PROSITE" id="PS00642">
    <property type="entry name" value="COMPLEX1_75K_2"/>
    <property type="match status" value="1"/>
</dbReference>
<evidence type="ECO:0000256" key="1">
    <source>
        <dbReference type="ARBA" id="ARBA00001966"/>
    </source>
</evidence>
<dbReference type="GO" id="GO:0046872">
    <property type="term" value="F:metal ion binding"/>
    <property type="evidence" value="ECO:0007669"/>
    <property type="project" value="UniProtKB-UniRule"/>
</dbReference>
<dbReference type="FunFam" id="3.30.200.210:FF:000002">
    <property type="entry name" value="NADH-ubiquinone oxidoreductase 75 kDa subunit"/>
    <property type="match status" value="1"/>
</dbReference>
<comment type="catalytic activity">
    <reaction evidence="9 10">
        <text>a quinone + NADH + 5 H(+)(in) = a quinol + NAD(+) + 4 H(+)(out)</text>
        <dbReference type="Rhea" id="RHEA:57888"/>
        <dbReference type="ChEBI" id="CHEBI:15378"/>
        <dbReference type="ChEBI" id="CHEBI:24646"/>
        <dbReference type="ChEBI" id="CHEBI:57540"/>
        <dbReference type="ChEBI" id="CHEBI:57945"/>
        <dbReference type="ChEBI" id="CHEBI:132124"/>
    </reaction>
</comment>
<dbReference type="Gene3D" id="3.40.50.740">
    <property type="match status" value="1"/>
</dbReference>
<feature type="domain" description="4Fe-4S His(Cys)3-ligated-type" evidence="13">
    <location>
        <begin position="86"/>
        <end position="125"/>
    </location>
</feature>
<gene>
    <name evidence="14" type="primary">nqo3</name>
    <name evidence="14" type="ORF">WBAD_0616</name>
</gene>
<dbReference type="GO" id="GO:0051537">
    <property type="term" value="F:2 iron, 2 sulfur cluster binding"/>
    <property type="evidence" value="ECO:0007669"/>
    <property type="project" value="UniProtKB-UniRule"/>
</dbReference>
<evidence type="ECO:0000259" key="12">
    <source>
        <dbReference type="PROSITE" id="PS51669"/>
    </source>
</evidence>
<evidence type="ECO:0000256" key="10">
    <source>
        <dbReference type="RuleBase" id="RU003525"/>
    </source>
</evidence>
<evidence type="ECO:0000313" key="14">
    <source>
        <dbReference type="EMBL" id="SPP33112.1"/>
    </source>
</evidence>
<dbReference type="Pfam" id="PF13510">
    <property type="entry name" value="Fer2_4"/>
    <property type="match status" value="1"/>
</dbReference>
<dbReference type="NCBIfam" id="TIGR01973">
    <property type="entry name" value="NuoG"/>
    <property type="match status" value="1"/>
</dbReference>
<dbReference type="Gene3D" id="3.30.70.20">
    <property type="match status" value="1"/>
</dbReference>
<keyword evidence="14" id="KW-0560">Oxidoreductase</keyword>
<dbReference type="FunFam" id="3.10.20.740:FF:000001">
    <property type="entry name" value="NADH-quinone oxidoreductase subunit G"/>
    <property type="match status" value="1"/>
</dbReference>
<evidence type="ECO:0000256" key="7">
    <source>
        <dbReference type="ARBA" id="ARBA00023014"/>
    </source>
</evidence>
<evidence type="ECO:0000259" key="11">
    <source>
        <dbReference type="PROSITE" id="PS51085"/>
    </source>
</evidence>
<dbReference type="GO" id="GO:0008137">
    <property type="term" value="F:NADH dehydrogenase (ubiquinone) activity"/>
    <property type="evidence" value="ECO:0007669"/>
    <property type="project" value="UniProtKB-UniRule"/>
</dbReference>
<dbReference type="InterPro" id="IPR006656">
    <property type="entry name" value="Mopterin_OxRdtase"/>
</dbReference>
<dbReference type="FunFam" id="3.30.70.20:FF:000002">
    <property type="entry name" value="NADH-ubiquinone oxidoreductase 75 kDa subunit"/>
    <property type="match status" value="1"/>
</dbReference>
<keyword evidence="8 10" id="KW-0520">NAD</keyword>
<keyword evidence="7 10" id="KW-0411">Iron-sulfur</keyword>
<evidence type="ECO:0000256" key="8">
    <source>
        <dbReference type="ARBA" id="ARBA00023027"/>
    </source>
</evidence>
<dbReference type="InterPro" id="IPR054351">
    <property type="entry name" value="NADH_UbQ_OxRdtase_ferredoxin"/>
</dbReference>
<keyword evidence="6 10" id="KW-0408">Iron</keyword>
<keyword evidence="10" id="KW-0001">2Fe-2S</keyword>
<evidence type="ECO:0000256" key="9">
    <source>
        <dbReference type="ARBA" id="ARBA00047712"/>
    </source>
</evidence>
<dbReference type="SMART" id="SM00929">
    <property type="entry name" value="NADH-G_4Fe-4S_3"/>
    <property type="match status" value="1"/>
</dbReference>
<dbReference type="Pfam" id="PF22117">
    <property type="entry name" value="Fer4_Nqo3"/>
    <property type="match status" value="1"/>
</dbReference>
<dbReference type="Pfam" id="PF10588">
    <property type="entry name" value="NADH-G_4Fe-4S_3"/>
    <property type="match status" value="1"/>
</dbReference>
<dbReference type="SUPFAM" id="SSF54862">
    <property type="entry name" value="4Fe-4S ferredoxins"/>
    <property type="match status" value="1"/>
</dbReference>
<dbReference type="SUPFAM" id="SSF53706">
    <property type="entry name" value="Formate dehydrogenase/DMSO reductase, domains 1-3"/>
    <property type="match status" value="1"/>
</dbReference>
<dbReference type="EMBL" id="OUNE01000107">
    <property type="protein sequence ID" value="SPP33112.1"/>
    <property type="molecule type" value="Genomic_DNA"/>
</dbReference>
<evidence type="ECO:0000256" key="6">
    <source>
        <dbReference type="ARBA" id="ARBA00023004"/>
    </source>
</evidence>
<protein>
    <recommendedName>
        <fullName evidence="10">NADH-quinone oxidoreductase</fullName>
        <ecNumber evidence="10">7.1.1.-</ecNumber>
    </recommendedName>
</protein>
<dbReference type="AlphaFoldDB" id="A0A3B0JCX7"/>
<evidence type="ECO:0000259" key="13">
    <source>
        <dbReference type="PROSITE" id="PS51839"/>
    </source>
</evidence>
<keyword evidence="4 10" id="KW-0479">Metal-binding</keyword>
<dbReference type="GO" id="GO:0016020">
    <property type="term" value="C:membrane"/>
    <property type="evidence" value="ECO:0007669"/>
    <property type="project" value="InterPro"/>
</dbReference>
<sequence>MGSCIIVVVKVTINSKECEVEHGLTIIQACEVVGVEIPRFCYHERLAIAGNCRMCLVEVEGGPPKPVASCAMPVAEGMVIHTDTPNVKKAREGVLEFLLINHPLDCPICDQGGECDLQDITMAYGKGTSRLDEHKRAVPKKHFGPLIETAMNRCIHCTRCVRFLSDVAGTNELGGIGRGENVEISTYIKRHISSELSGNIIDLCPVGALTSKPYSFTARPWELSHCETIDVLDAVGSSIRVDYRGLEVMRILPRLSEEVNEEWISDKTRFAYDGLKVQRLDRPYVKKDGKLAPVDWNEALTVAAKKLKNTKSNKIAAIAGDLADCESMLLLKEVMQKLGSGNIDCRQDGAKLIPNNRGSYVFNTTIEGIENADLCLLINTNPRIEAPIINARLRKRYLQGNFTIANIGPNLEYLYNVERLGDGPNVLKEIEEGNHKFCELLSVAQNPMLIIGQDALIRDDSESVLALAGKIAEKFNMIRDDWNGFNVLHKAAARVGGLDVGFVPKKDGKDVSQILKQAENGEVEVVYLLGADEIDTSKLENTFVIYQGHHGDRGAHIADVILPGAAYTEKYATYVNTEGRVQRTNLAVFPPGEAKEDWLIIKNLSQYLGLSFLYDSLFDVRKKLDTIGPQFRDADQVVENKWVSIACNEIKLSNDPFHSKKV</sequence>
<dbReference type="PANTHER" id="PTHR43105:SF13">
    <property type="entry name" value="NADH-UBIQUINONE OXIDOREDUCTASE 75 KDA SUBUNIT, MITOCHONDRIAL"/>
    <property type="match status" value="1"/>
</dbReference>
<dbReference type="PANTHER" id="PTHR43105">
    <property type="entry name" value="RESPIRATORY NITRATE REDUCTASE"/>
    <property type="match status" value="1"/>
</dbReference>
<dbReference type="PROSITE" id="PS51669">
    <property type="entry name" value="4FE4S_MOW_BIS_MGD"/>
    <property type="match status" value="1"/>
</dbReference>
<dbReference type="CDD" id="cd00207">
    <property type="entry name" value="fer2"/>
    <property type="match status" value="1"/>
</dbReference>
<dbReference type="InterPro" id="IPR001041">
    <property type="entry name" value="2Fe-2S_ferredoxin-type"/>
</dbReference>
<feature type="domain" description="4Fe-4S Mo/W bis-MGD-type" evidence="12">
    <location>
        <begin position="223"/>
        <end position="279"/>
    </location>
</feature>
<dbReference type="PROSITE" id="PS00643">
    <property type="entry name" value="COMPLEX1_75K_3"/>
    <property type="match status" value="1"/>
</dbReference>
<dbReference type="EC" id="7.1.1.-" evidence="10"/>
<dbReference type="GO" id="GO:0016651">
    <property type="term" value="F:oxidoreductase activity, acting on NAD(P)H"/>
    <property type="evidence" value="ECO:0007669"/>
    <property type="project" value="InterPro"/>
</dbReference>
<dbReference type="InterPro" id="IPR000283">
    <property type="entry name" value="NADH_UbQ_OxRdtase_75kDa_su_CS"/>
</dbReference>
<comment type="similarity">
    <text evidence="2 10">Belongs to the complex I 75 kDa subunit family.</text>
</comment>
<dbReference type="InterPro" id="IPR006963">
    <property type="entry name" value="Mopterin_OxRdtase_4Fe-4S_dom"/>
</dbReference>
<dbReference type="PROSITE" id="PS51085">
    <property type="entry name" value="2FE2S_FER_2"/>
    <property type="match status" value="1"/>
</dbReference>
<accession>A0A3B0JCX7</accession>
<dbReference type="InterPro" id="IPR050123">
    <property type="entry name" value="Prok_molybdopt-oxidoreductase"/>
</dbReference>
<dbReference type="GO" id="GO:0042773">
    <property type="term" value="P:ATP synthesis coupled electron transport"/>
    <property type="evidence" value="ECO:0007669"/>
    <property type="project" value="InterPro"/>
</dbReference>